<organism evidence="3 4">
    <name type="scientific">Streptomyces aureoversilis</name>
    <dbReference type="NCBI Taxonomy" id="67277"/>
    <lineage>
        <taxon>Bacteria</taxon>
        <taxon>Bacillati</taxon>
        <taxon>Actinomycetota</taxon>
        <taxon>Actinomycetes</taxon>
        <taxon>Kitasatosporales</taxon>
        <taxon>Streptomycetaceae</taxon>
        <taxon>Streptomyces</taxon>
    </lineage>
</organism>
<evidence type="ECO:0000256" key="1">
    <source>
        <dbReference type="SAM" id="MobiDB-lite"/>
    </source>
</evidence>
<dbReference type="Proteomes" id="UP001596222">
    <property type="component" value="Unassembled WGS sequence"/>
</dbReference>
<comment type="caution">
    <text evidence="3">The sequence shown here is derived from an EMBL/GenBank/DDBJ whole genome shotgun (WGS) entry which is preliminary data.</text>
</comment>
<dbReference type="InterPro" id="IPR000305">
    <property type="entry name" value="GIY-YIG_endonuc"/>
</dbReference>
<gene>
    <name evidence="3" type="ORF">ACFPP6_06150</name>
</gene>
<dbReference type="RefSeq" id="WP_382037986.1">
    <property type="nucleotide sequence ID" value="NZ_JBHSKJ010000003.1"/>
</dbReference>
<sequence>MTEMPLHTTHGQMIQRAEGDEVALYRLFDANHQLLYVGISKDPMGRWREHVANSWWRDVAEYSVTWYPTRAEARAAEKTALTSENAKHNVHSAPCHGAYWKAVLGTPEARAQRAARASQIAKGHRGSKRPAKNREGVSDE</sequence>
<keyword evidence="4" id="KW-1185">Reference proteome</keyword>
<evidence type="ECO:0000313" key="3">
    <source>
        <dbReference type="EMBL" id="MFC5144267.1"/>
    </source>
</evidence>
<dbReference type="InterPro" id="IPR035901">
    <property type="entry name" value="GIY-YIG_endonuc_sf"/>
</dbReference>
<dbReference type="CDD" id="cd00719">
    <property type="entry name" value="GIY-YIG_SF"/>
    <property type="match status" value="1"/>
</dbReference>
<evidence type="ECO:0000313" key="4">
    <source>
        <dbReference type="Proteomes" id="UP001596222"/>
    </source>
</evidence>
<feature type="region of interest" description="Disordered" evidence="1">
    <location>
        <begin position="110"/>
        <end position="140"/>
    </location>
</feature>
<protein>
    <submittedName>
        <fullName evidence="3">GIY-YIG nuclease family protein</fullName>
    </submittedName>
</protein>
<evidence type="ECO:0000259" key="2">
    <source>
        <dbReference type="Pfam" id="PF01541"/>
    </source>
</evidence>
<feature type="compositionally biased region" description="Basic residues" evidence="1">
    <location>
        <begin position="122"/>
        <end position="131"/>
    </location>
</feature>
<reference evidence="4" key="1">
    <citation type="journal article" date="2019" name="Int. J. Syst. Evol. Microbiol.">
        <title>The Global Catalogue of Microorganisms (GCM) 10K type strain sequencing project: providing services to taxonomists for standard genome sequencing and annotation.</title>
        <authorList>
            <consortium name="The Broad Institute Genomics Platform"/>
            <consortium name="The Broad Institute Genome Sequencing Center for Infectious Disease"/>
            <person name="Wu L."/>
            <person name="Ma J."/>
        </authorList>
    </citation>
    <scope>NUCLEOTIDE SEQUENCE [LARGE SCALE GENOMIC DNA]</scope>
    <source>
        <strain evidence="4">CGMCC 4.1641</strain>
    </source>
</reference>
<accession>A0ABV9ZSX8</accession>
<dbReference type="EMBL" id="JBHSKJ010000003">
    <property type="protein sequence ID" value="MFC5144267.1"/>
    <property type="molecule type" value="Genomic_DNA"/>
</dbReference>
<dbReference type="Pfam" id="PF01541">
    <property type="entry name" value="GIY-YIG"/>
    <property type="match status" value="1"/>
</dbReference>
<name>A0ABV9ZSX8_9ACTN</name>
<proteinExistence type="predicted"/>
<feature type="domain" description="GIY-YIG" evidence="2">
    <location>
        <begin position="24"/>
        <end position="86"/>
    </location>
</feature>
<dbReference type="SUPFAM" id="SSF82771">
    <property type="entry name" value="GIY-YIG endonuclease"/>
    <property type="match status" value="1"/>
</dbReference>